<dbReference type="RefSeq" id="WP_034838581.1">
    <property type="nucleotide sequence ID" value="NZ_JANX01000175.1"/>
</dbReference>
<evidence type="ECO:0008006" key="4">
    <source>
        <dbReference type="Google" id="ProtNLM"/>
    </source>
</evidence>
<feature type="transmembrane region" description="Helical" evidence="1">
    <location>
        <begin position="64"/>
        <end position="85"/>
    </location>
</feature>
<dbReference type="InterPro" id="IPR008407">
    <property type="entry name" value="Brnchd-chn_aa_trnsp_AzlD"/>
</dbReference>
<keyword evidence="1" id="KW-0472">Membrane</keyword>
<gene>
    <name evidence="2" type="ORF">P409_15380</name>
</gene>
<keyword evidence="1" id="KW-0812">Transmembrane</keyword>
<name>A0A0A0D6N1_9PROT</name>
<dbReference type="EMBL" id="JANX01000175">
    <property type="protein sequence ID" value="KGM33513.1"/>
    <property type="molecule type" value="Genomic_DNA"/>
</dbReference>
<dbReference type="Proteomes" id="UP000029995">
    <property type="component" value="Unassembled WGS sequence"/>
</dbReference>
<evidence type="ECO:0000256" key="1">
    <source>
        <dbReference type="SAM" id="Phobius"/>
    </source>
</evidence>
<sequence length="108" mass="11089">MGEAMPWLMLLGAAAATYLWRALGVYLAGRVREGGALLDWVGCVAYAILAGLIARMILLPAGPLAATSMAERAGATALGLAVFLLFRRNVLLGVSAGAGALMLMAGWA</sequence>
<dbReference type="AlphaFoldDB" id="A0A0A0D6N1"/>
<feature type="transmembrane region" description="Helical" evidence="1">
    <location>
        <begin position="90"/>
        <end position="107"/>
    </location>
</feature>
<feature type="transmembrane region" description="Helical" evidence="1">
    <location>
        <begin position="36"/>
        <end position="58"/>
    </location>
</feature>
<accession>A0A0A0D6N1</accession>
<feature type="transmembrane region" description="Helical" evidence="1">
    <location>
        <begin position="6"/>
        <end position="29"/>
    </location>
</feature>
<reference evidence="2 3" key="1">
    <citation type="submission" date="2014-01" db="EMBL/GenBank/DDBJ databases">
        <title>Genome sequence determination for a cystic fibrosis isolate, Inquilinus limosus.</title>
        <authorList>
            <person name="Pino M."/>
            <person name="Di Conza J."/>
            <person name="Gutkind G."/>
        </authorList>
    </citation>
    <scope>NUCLEOTIDE SEQUENCE [LARGE SCALE GENOMIC DNA]</scope>
    <source>
        <strain evidence="2 3">MP06</strain>
    </source>
</reference>
<comment type="caution">
    <text evidence="2">The sequence shown here is derived from an EMBL/GenBank/DDBJ whole genome shotgun (WGS) entry which is preliminary data.</text>
</comment>
<dbReference type="OrthoDB" id="7855510at2"/>
<protein>
    <recommendedName>
        <fullName evidence="4">Branched-chain amino acid transport</fullName>
    </recommendedName>
</protein>
<evidence type="ECO:0000313" key="3">
    <source>
        <dbReference type="Proteomes" id="UP000029995"/>
    </source>
</evidence>
<proteinExistence type="predicted"/>
<keyword evidence="1" id="KW-1133">Transmembrane helix</keyword>
<organism evidence="2 3">
    <name type="scientific">Inquilinus limosus MP06</name>
    <dbReference type="NCBI Taxonomy" id="1398085"/>
    <lineage>
        <taxon>Bacteria</taxon>
        <taxon>Pseudomonadati</taxon>
        <taxon>Pseudomonadota</taxon>
        <taxon>Alphaproteobacteria</taxon>
        <taxon>Rhodospirillales</taxon>
        <taxon>Rhodospirillaceae</taxon>
        <taxon>Inquilinus</taxon>
    </lineage>
</organism>
<dbReference type="Pfam" id="PF05437">
    <property type="entry name" value="AzlD"/>
    <property type="match status" value="1"/>
</dbReference>
<evidence type="ECO:0000313" key="2">
    <source>
        <dbReference type="EMBL" id="KGM33513.1"/>
    </source>
</evidence>